<gene>
    <name evidence="2" type="ORF">GSI_15592</name>
</gene>
<organism evidence="2 3">
    <name type="scientific">Ganoderma sinense ZZ0214-1</name>
    <dbReference type="NCBI Taxonomy" id="1077348"/>
    <lineage>
        <taxon>Eukaryota</taxon>
        <taxon>Fungi</taxon>
        <taxon>Dikarya</taxon>
        <taxon>Basidiomycota</taxon>
        <taxon>Agaricomycotina</taxon>
        <taxon>Agaricomycetes</taxon>
        <taxon>Polyporales</taxon>
        <taxon>Polyporaceae</taxon>
        <taxon>Ganoderma</taxon>
    </lineage>
</organism>
<evidence type="ECO:0000313" key="3">
    <source>
        <dbReference type="Proteomes" id="UP000230002"/>
    </source>
</evidence>
<dbReference type="OrthoDB" id="2750161at2759"/>
<dbReference type="EMBL" id="AYKW01000069">
    <property type="protein sequence ID" value="PIL22896.1"/>
    <property type="molecule type" value="Genomic_DNA"/>
</dbReference>
<dbReference type="AlphaFoldDB" id="A0A2G8RN09"/>
<comment type="caution">
    <text evidence="2">The sequence shown here is derived from an EMBL/GenBank/DDBJ whole genome shotgun (WGS) entry which is preliminary data.</text>
</comment>
<evidence type="ECO:0000313" key="2">
    <source>
        <dbReference type="EMBL" id="PIL22896.1"/>
    </source>
</evidence>
<reference evidence="2 3" key="1">
    <citation type="journal article" date="2015" name="Sci. Rep.">
        <title>Chromosome-level genome map provides insights into diverse defense mechanisms in the medicinal fungus Ganoderma sinense.</title>
        <authorList>
            <person name="Zhu Y."/>
            <person name="Xu J."/>
            <person name="Sun C."/>
            <person name="Zhou S."/>
            <person name="Xu H."/>
            <person name="Nelson D.R."/>
            <person name="Qian J."/>
            <person name="Song J."/>
            <person name="Luo H."/>
            <person name="Xiang L."/>
            <person name="Li Y."/>
            <person name="Xu Z."/>
            <person name="Ji A."/>
            <person name="Wang L."/>
            <person name="Lu S."/>
            <person name="Hayward A."/>
            <person name="Sun W."/>
            <person name="Li X."/>
            <person name="Schwartz D.C."/>
            <person name="Wang Y."/>
            <person name="Chen S."/>
        </authorList>
    </citation>
    <scope>NUCLEOTIDE SEQUENCE [LARGE SCALE GENOMIC DNA]</scope>
    <source>
        <strain evidence="2 3">ZZ0214-1</strain>
    </source>
</reference>
<protein>
    <recommendedName>
        <fullName evidence="4">F-box domain-containing protein</fullName>
    </recommendedName>
</protein>
<name>A0A2G8RN09_9APHY</name>
<accession>A0A2G8RN09</accession>
<dbReference type="Proteomes" id="UP000230002">
    <property type="component" value="Unassembled WGS sequence"/>
</dbReference>
<dbReference type="SUPFAM" id="SSF52047">
    <property type="entry name" value="RNI-like"/>
    <property type="match status" value="1"/>
</dbReference>
<proteinExistence type="predicted"/>
<feature type="region of interest" description="Disordered" evidence="1">
    <location>
        <begin position="223"/>
        <end position="313"/>
    </location>
</feature>
<keyword evidence="3" id="KW-1185">Reference proteome</keyword>
<sequence length="337" mass="36902">MSPPMRGGNVNLAETGAQPADLPHLEELQVHLDYSHSDPLAIFISESWTLPRLKRLTLVACNYLPETLLVAHGLRLEYLHIVPNRHASWYFGFGPADTPLDLLGRWCPLLEHLVMPFFPAFDPLCTLDLPTLRYLDLWGPPHKRRVVELWGEMGRASSLPELVGVRLLPTECVTRLPVDLPRICHPEDVGADEVFVHTFPCMRVLQTSWALLADVGHGKGASFMGEELGEGGSDAESSWCGSESPGGEDEEEVAEEGEGGEDGEGDAGPGEDYDDGTSWVSESDGDDEGDATSSVADGDRSVATDAEESEPLEINRDAVLERFTASLMEDFLFDDVM</sequence>
<evidence type="ECO:0008006" key="4">
    <source>
        <dbReference type="Google" id="ProtNLM"/>
    </source>
</evidence>
<evidence type="ECO:0000256" key="1">
    <source>
        <dbReference type="SAM" id="MobiDB-lite"/>
    </source>
</evidence>
<feature type="compositionally biased region" description="Acidic residues" evidence="1">
    <location>
        <begin position="246"/>
        <end position="275"/>
    </location>
</feature>